<reference evidence="2" key="1">
    <citation type="submission" date="2020-02" db="EMBL/GenBank/DDBJ databases">
        <authorList>
            <person name="Meier V. D."/>
        </authorList>
    </citation>
    <scope>NUCLEOTIDE SEQUENCE</scope>
    <source>
        <strain evidence="2">AVDCRST_MAG13</strain>
    </source>
</reference>
<dbReference type="EMBL" id="CADCVO010000502">
    <property type="protein sequence ID" value="CAA9516653.1"/>
    <property type="molecule type" value="Genomic_DNA"/>
</dbReference>
<feature type="compositionally biased region" description="Basic residues" evidence="1">
    <location>
        <begin position="42"/>
        <end position="63"/>
    </location>
</feature>
<feature type="compositionally biased region" description="Low complexity" evidence="1">
    <location>
        <begin position="31"/>
        <end position="41"/>
    </location>
</feature>
<organism evidence="2">
    <name type="scientific">uncultured Solirubrobacteraceae bacterium</name>
    <dbReference type="NCBI Taxonomy" id="1162706"/>
    <lineage>
        <taxon>Bacteria</taxon>
        <taxon>Bacillati</taxon>
        <taxon>Actinomycetota</taxon>
        <taxon>Thermoleophilia</taxon>
        <taxon>Solirubrobacterales</taxon>
        <taxon>Solirubrobacteraceae</taxon>
        <taxon>environmental samples</taxon>
    </lineage>
</organism>
<gene>
    <name evidence="2" type="ORF">AVDCRST_MAG13-3116</name>
</gene>
<feature type="non-terminal residue" evidence="2">
    <location>
        <position position="1"/>
    </location>
</feature>
<sequence>ARTSSRAVDRPGRPHHRPLDGGGPRGPVPAGPAARALGRPPARVRARRRAAARDRARRARRLL</sequence>
<feature type="non-terminal residue" evidence="2">
    <location>
        <position position="63"/>
    </location>
</feature>
<proteinExistence type="predicted"/>
<protein>
    <submittedName>
        <fullName evidence="2">Uncharacterized protein</fullName>
    </submittedName>
</protein>
<dbReference type="AlphaFoldDB" id="A0A6J4T8A7"/>
<feature type="region of interest" description="Disordered" evidence="1">
    <location>
        <begin position="1"/>
        <end position="63"/>
    </location>
</feature>
<accession>A0A6J4T8A7</accession>
<evidence type="ECO:0000256" key="1">
    <source>
        <dbReference type="SAM" id="MobiDB-lite"/>
    </source>
</evidence>
<evidence type="ECO:0000313" key="2">
    <source>
        <dbReference type="EMBL" id="CAA9516653.1"/>
    </source>
</evidence>
<name>A0A6J4T8A7_9ACTN</name>